<proteinExistence type="predicted"/>
<protein>
    <submittedName>
        <fullName evidence="1">Uncharacterized protein</fullName>
    </submittedName>
</protein>
<organism evidence="1 2">
    <name type="scientific">Marinobacter nanhaiticus D15-8W</name>
    <dbReference type="NCBI Taxonomy" id="626887"/>
    <lineage>
        <taxon>Bacteria</taxon>
        <taxon>Pseudomonadati</taxon>
        <taxon>Pseudomonadota</taxon>
        <taxon>Gammaproteobacteria</taxon>
        <taxon>Pseudomonadales</taxon>
        <taxon>Marinobacteraceae</taxon>
        <taxon>Marinobacter</taxon>
    </lineage>
</organism>
<comment type="caution">
    <text evidence="1">The sequence shown here is derived from an EMBL/GenBank/DDBJ whole genome shotgun (WGS) entry which is preliminary data.</text>
</comment>
<dbReference type="HOGENOM" id="CLU_128651_1_0_6"/>
<dbReference type="AlphaFoldDB" id="N6X128"/>
<accession>N6X128</accession>
<keyword evidence="2" id="KW-1185">Reference proteome</keyword>
<dbReference type="OrthoDB" id="6935809at2"/>
<name>N6X128_9GAMM</name>
<evidence type="ECO:0000313" key="2">
    <source>
        <dbReference type="Proteomes" id="UP000013165"/>
    </source>
</evidence>
<dbReference type="STRING" id="626887.J057_00664"/>
<reference evidence="1 2" key="1">
    <citation type="journal article" date="2013" name="Genome Announc.">
        <title>Genome Sequence of the Polycyclic Aromatic Hydrocarbon-Degrading Bacterium Strain Marinobacter nanhaiticus D15-8WT.</title>
        <authorList>
            <person name="Cui Z."/>
            <person name="Gao W."/>
            <person name="Li Q."/>
            <person name="Xu G."/>
            <person name="Zheng L."/>
        </authorList>
    </citation>
    <scope>NUCLEOTIDE SEQUENCE [LARGE SCALE GENOMIC DNA]</scope>
    <source>
        <strain evidence="1 2">D15-8W</strain>
    </source>
</reference>
<gene>
    <name evidence="1" type="ORF">J057_00664</name>
</gene>
<evidence type="ECO:0000313" key="1">
    <source>
        <dbReference type="EMBL" id="ENO17132.1"/>
    </source>
</evidence>
<sequence>MRFRRHQRSEFQETSRKRAALLRKQKREREALPLFADQIAAEQPSVETVMGERRERWASQEVKQRQSRAIKWREGRAKLHQYPAAQRRRLLDFWNRHRWFPADPVYLLEMLNMYDGGRLDLDAPGVLVER</sequence>
<dbReference type="PATRIC" id="fig|626887.3.peg.124"/>
<dbReference type="Proteomes" id="UP000013165">
    <property type="component" value="Unassembled WGS sequence"/>
</dbReference>
<dbReference type="eggNOG" id="ENOG50336Y9">
    <property type="taxonomic scope" value="Bacteria"/>
</dbReference>
<dbReference type="EMBL" id="APLQ01000005">
    <property type="protein sequence ID" value="ENO17132.1"/>
    <property type="molecule type" value="Genomic_DNA"/>
</dbReference>
<dbReference type="RefSeq" id="WP_004578784.1">
    <property type="nucleotide sequence ID" value="NZ_AP028879.1"/>
</dbReference>